<evidence type="ECO:0000313" key="2">
    <source>
        <dbReference type="Proteomes" id="UP000016843"/>
    </source>
</evidence>
<accession>U5C3X6</accession>
<dbReference type="RefSeq" id="WP_019597536.1">
    <property type="nucleotide sequence ID" value="NZ_AWXR01000002.1"/>
</dbReference>
<dbReference type="eggNOG" id="COG1373">
    <property type="taxonomic scope" value="Bacteria"/>
</dbReference>
<keyword evidence="2" id="KW-1185">Reference proteome</keyword>
<sequence length="55" mass="6238">MDALLSHPVAAASWEGFVIENMFSCLLKEAYYWYIKIAADAEIDLVLEVKLEVFA</sequence>
<name>U5C3X6_9BACT</name>
<dbReference type="AlphaFoldDB" id="U5C3X6"/>
<protein>
    <submittedName>
        <fullName evidence="1">Uncharacterized protein</fullName>
    </submittedName>
</protein>
<reference evidence="1 2" key="1">
    <citation type="journal article" date="2013" name="Genome Announc.">
        <title>Draft Genome Sequence of the Psychrophilic and Alkaliphilic Rhodonellum psychrophilum Strain GCM71T.</title>
        <authorList>
            <person name="Hauptmann A.L."/>
            <person name="Glaring M.A."/>
            <person name="Hallin P.F."/>
            <person name="Prieme A."/>
            <person name="Stougaard P."/>
        </authorList>
    </citation>
    <scope>NUCLEOTIDE SEQUENCE [LARGE SCALE GENOMIC DNA]</scope>
    <source>
        <strain evidence="1 2">GCM71</strain>
    </source>
</reference>
<organism evidence="1 2">
    <name type="scientific">Rhodonellum psychrophilum GCM71 = DSM 17998</name>
    <dbReference type="NCBI Taxonomy" id="1123057"/>
    <lineage>
        <taxon>Bacteria</taxon>
        <taxon>Pseudomonadati</taxon>
        <taxon>Bacteroidota</taxon>
        <taxon>Cytophagia</taxon>
        <taxon>Cytophagales</taxon>
        <taxon>Cytophagaceae</taxon>
        <taxon>Rhodonellum</taxon>
    </lineage>
</organism>
<gene>
    <name evidence="1" type="ORF">P872_23885</name>
</gene>
<comment type="caution">
    <text evidence="1">The sequence shown here is derived from an EMBL/GenBank/DDBJ whole genome shotgun (WGS) entry which is preliminary data.</text>
</comment>
<dbReference type="OrthoDB" id="9778168at2"/>
<proteinExistence type="predicted"/>
<evidence type="ECO:0000313" key="1">
    <source>
        <dbReference type="EMBL" id="ERM84753.1"/>
    </source>
</evidence>
<dbReference type="Proteomes" id="UP000016843">
    <property type="component" value="Unassembled WGS sequence"/>
</dbReference>
<dbReference type="EMBL" id="AWXR01000002">
    <property type="protein sequence ID" value="ERM84753.1"/>
    <property type="molecule type" value="Genomic_DNA"/>
</dbReference>